<feature type="domain" description="Transposase DDE" evidence="1">
    <location>
        <begin position="1"/>
        <end position="233"/>
    </location>
</feature>
<dbReference type="EMBL" id="FXZE01000002">
    <property type="protein sequence ID" value="SMX69638.1"/>
    <property type="molecule type" value="Genomic_DNA"/>
</dbReference>
<name>A0A2H1I381_9MICO</name>
<dbReference type="InterPro" id="IPR047960">
    <property type="entry name" value="Transpos_IS1380"/>
</dbReference>
<evidence type="ECO:0000313" key="2">
    <source>
        <dbReference type="EMBL" id="SMX69638.1"/>
    </source>
</evidence>
<protein>
    <submittedName>
        <fullName evidence="2">Transposase DDE domain group 1</fullName>
    </submittedName>
</protein>
<organism evidence="2 3">
    <name type="scientific">Brevibacterium antiquum</name>
    <dbReference type="NCBI Taxonomy" id="234835"/>
    <lineage>
        <taxon>Bacteria</taxon>
        <taxon>Bacillati</taxon>
        <taxon>Actinomycetota</taxon>
        <taxon>Actinomycetes</taxon>
        <taxon>Micrococcales</taxon>
        <taxon>Brevibacteriaceae</taxon>
        <taxon>Brevibacterium</taxon>
    </lineage>
</organism>
<dbReference type="Pfam" id="PF13701">
    <property type="entry name" value="DDE_Tnp_1_4"/>
    <property type="match status" value="1"/>
</dbReference>
<accession>A0A2H1I381</accession>
<dbReference type="InterPro" id="IPR025668">
    <property type="entry name" value="Tnp_DDE_dom"/>
</dbReference>
<dbReference type="AlphaFoldDB" id="A0A2H1I381"/>
<dbReference type="NCBIfam" id="NF033539">
    <property type="entry name" value="transpos_IS1380"/>
    <property type="match status" value="1"/>
</dbReference>
<sequence>MRADSAYYGHAAVQAAIAGGAEVSVTVRMDPAVKKAIAAIDDSAWQTIKYTDAVYDEDTGTWISSAEVAEIDYTAFTSKRKGQRVPGRLVVRRIPELNPKDLDQPTLFDTHRFHAFFTTSDLDTVTADKTHRAHAVIEQVNADLKDSALAHLPSGEFNANAAWLVLAVLAFNLTRAAATIAGAGLAKATTGTIRRKLISVPARTATSARRITLHLPQDWPWETAWTNLFTAINGPPQQAAA</sequence>
<gene>
    <name evidence="2" type="ORF">BANT10_00520</name>
</gene>
<evidence type="ECO:0000313" key="3">
    <source>
        <dbReference type="Proteomes" id="UP000234342"/>
    </source>
</evidence>
<evidence type="ECO:0000259" key="1">
    <source>
        <dbReference type="Pfam" id="PF13701"/>
    </source>
</evidence>
<dbReference type="Proteomes" id="UP000234342">
    <property type="component" value="Unassembled WGS sequence"/>
</dbReference>
<proteinExistence type="predicted"/>
<keyword evidence="3" id="KW-1185">Reference proteome</keyword>
<reference evidence="3" key="1">
    <citation type="submission" date="2017-03" db="EMBL/GenBank/DDBJ databases">
        <authorList>
            <person name="Monnet C."/>
        </authorList>
    </citation>
    <scope>NUCLEOTIDE SEQUENCE [LARGE SCALE GENOMIC DNA]</scope>
    <source>
        <strain evidence="3">P10</strain>
    </source>
</reference>